<dbReference type="Gene3D" id="2.60.200.20">
    <property type="match status" value="1"/>
</dbReference>
<evidence type="ECO:0000259" key="3">
    <source>
        <dbReference type="PROSITE" id="PS50006"/>
    </source>
</evidence>
<dbReference type="RefSeq" id="WP_094863627.1">
    <property type="nucleotide sequence ID" value="NZ_NKYE01000009.1"/>
</dbReference>
<dbReference type="AlphaFoldDB" id="A0A263D3M5"/>
<feature type="domain" description="FHA" evidence="3">
    <location>
        <begin position="69"/>
        <end position="118"/>
    </location>
</feature>
<dbReference type="Proteomes" id="UP000242444">
    <property type="component" value="Unassembled WGS sequence"/>
</dbReference>
<dbReference type="InterPro" id="IPR008984">
    <property type="entry name" value="SMAD_FHA_dom_sf"/>
</dbReference>
<keyword evidence="5" id="KW-1185">Reference proteome</keyword>
<dbReference type="InterPro" id="IPR050923">
    <property type="entry name" value="Cell_Proc_Reg/RNA_Proc"/>
</dbReference>
<dbReference type="OrthoDB" id="3691759at2"/>
<dbReference type="EMBL" id="NKYE01000009">
    <property type="protein sequence ID" value="OZM72056.1"/>
    <property type="molecule type" value="Genomic_DNA"/>
</dbReference>
<name>A0A263D3M5_9PSEU</name>
<evidence type="ECO:0000256" key="1">
    <source>
        <dbReference type="ARBA" id="ARBA00022553"/>
    </source>
</evidence>
<proteinExistence type="predicted"/>
<reference evidence="4 5" key="1">
    <citation type="submission" date="2017-07" db="EMBL/GenBank/DDBJ databases">
        <title>Amycolatopsis antarcticus sp. nov., isolated from the surface of an Antarcticus brown macroalga.</title>
        <authorList>
            <person name="Wang J."/>
            <person name="Leiva S."/>
            <person name="Huang J."/>
            <person name="Huang Y."/>
        </authorList>
    </citation>
    <scope>NUCLEOTIDE SEQUENCE [LARGE SCALE GENOMIC DNA]</scope>
    <source>
        <strain evidence="4 5">AU-G6</strain>
    </source>
</reference>
<dbReference type="InParanoid" id="A0A263D3M5"/>
<protein>
    <submittedName>
        <fullName evidence="4">Peptide-binding protein</fullName>
    </submittedName>
</protein>
<sequence>MDSSYDTPDGAISPIEPTSRLIPHPAGAAAQPPVAEPEVPVSLPVTSAALVVTRGPLQGERFELTAGRASLGRHPECDIVLDDSTVSRRHAEVREEGGGYVIVDTGSLNGTYVNRQPVDRAQLADGYVIWIGKFRLSFHLPEA</sequence>
<keyword evidence="1" id="KW-0597">Phosphoprotein</keyword>
<comment type="caution">
    <text evidence="4">The sequence shown here is derived from an EMBL/GenBank/DDBJ whole genome shotgun (WGS) entry which is preliminary data.</text>
</comment>
<gene>
    <name evidence="4" type="ORF">CFN78_16020</name>
</gene>
<evidence type="ECO:0000256" key="2">
    <source>
        <dbReference type="SAM" id="MobiDB-lite"/>
    </source>
</evidence>
<feature type="compositionally biased region" description="Low complexity" evidence="2">
    <location>
        <begin position="23"/>
        <end position="35"/>
    </location>
</feature>
<dbReference type="InterPro" id="IPR000253">
    <property type="entry name" value="FHA_dom"/>
</dbReference>
<dbReference type="PANTHER" id="PTHR23308">
    <property type="entry name" value="NUCLEAR INHIBITOR OF PROTEIN PHOSPHATASE-1"/>
    <property type="match status" value="1"/>
</dbReference>
<dbReference type="SUPFAM" id="SSF49879">
    <property type="entry name" value="SMAD/FHA domain"/>
    <property type="match status" value="1"/>
</dbReference>
<accession>A0A263D3M5</accession>
<dbReference type="Pfam" id="PF00498">
    <property type="entry name" value="FHA"/>
    <property type="match status" value="1"/>
</dbReference>
<feature type="region of interest" description="Disordered" evidence="2">
    <location>
        <begin position="1"/>
        <end position="35"/>
    </location>
</feature>
<organism evidence="4 5">
    <name type="scientific">Amycolatopsis antarctica</name>
    <dbReference type="NCBI Taxonomy" id="1854586"/>
    <lineage>
        <taxon>Bacteria</taxon>
        <taxon>Bacillati</taxon>
        <taxon>Actinomycetota</taxon>
        <taxon>Actinomycetes</taxon>
        <taxon>Pseudonocardiales</taxon>
        <taxon>Pseudonocardiaceae</taxon>
        <taxon>Amycolatopsis</taxon>
    </lineage>
</organism>
<dbReference type="SMART" id="SM00240">
    <property type="entry name" value="FHA"/>
    <property type="match status" value="1"/>
</dbReference>
<evidence type="ECO:0000313" key="4">
    <source>
        <dbReference type="EMBL" id="OZM72056.1"/>
    </source>
</evidence>
<evidence type="ECO:0000313" key="5">
    <source>
        <dbReference type="Proteomes" id="UP000242444"/>
    </source>
</evidence>
<dbReference type="PROSITE" id="PS50006">
    <property type="entry name" value="FHA_DOMAIN"/>
    <property type="match status" value="1"/>
</dbReference>